<evidence type="ECO:0000313" key="2">
    <source>
        <dbReference type="WBParaSite" id="RSKR_0000255600.1"/>
    </source>
</evidence>
<name>A0AC35TNQ4_9BILA</name>
<sequence>MKVVGNCLLLLILLAFVSKISHGQKLEKSRSVWVEQGLIRGQIYKFAGKQIQIFRGIPYAEPPVGKLRFKKPIRKGRWDREYSAIEYGAPCIQFMDFHKSDKFASENMKKESEDCLYLNIFSPFNNDDESELHNIVVWIHGGSNHAGSADTGIDIETVAKNIVFQGVTLVTINYRLGPLGFMSINYGDHVEGNFGIYDMKLALEWIQANIKPFNGNPMKVTIMGESAGAAAVSALALSPLATNLVHSAITLSGSVLAHWALHRSGPSNYDINNIADYMKCTKLMSQQDITEFLKTESQDARDKGFKNCNLQEVIPSCLTSEVELTAIELVECFQKEVFFNGSVFRKAIANELGVARMIVDGELITDNTLNYVTQNARVPLLAGVAKREWAHKKGDWYQLGALENLTHDFVEDRVRKTIDETYKLGLTHKLHNSTLYLLANTTMFKYMDGIDFNYTTDNIVKKLQDIESDIDFVAPCQAEIDGYANKGVDVFAYSFDYMPDGDIYEEDFKYYSFFNGDQPVRVIRKYKTNNSYPLEAYHGLDHAFIFSQGYSANFQIDPFSKKDKFMASHLTQMITNFVKTGNPSTERFKWNKYTPVSKQHASLKIPMKMMKGEIHWPSPSFWNNEAKLLSNYIVNVPILTDDHSSALSNEERIQLNAYRRAWLALWVLVIAIGALLWTWIVCLVIQKRRPSSSSRPYDNIIINH</sequence>
<evidence type="ECO:0000313" key="1">
    <source>
        <dbReference type="Proteomes" id="UP000095286"/>
    </source>
</evidence>
<reference evidence="2" key="1">
    <citation type="submission" date="2016-11" db="UniProtKB">
        <authorList>
            <consortium name="WormBaseParasite"/>
        </authorList>
    </citation>
    <scope>IDENTIFICATION</scope>
    <source>
        <strain evidence="2">KR3021</strain>
    </source>
</reference>
<dbReference type="Proteomes" id="UP000095286">
    <property type="component" value="Unplaced"/>
</dbReference>
<dbReference type="WBParaSite" id="RSKR_0000255600.1">
    <property type="protein sequence ID" value="RSKR_0000255600.1"/>
    <property type="gene ID" value="RSKR_0000255600"/>
</dbReference>
<proteinExistence type="predicted"/>
<organism evidence="1 2">
    <name type="scientific">Rhabditophanes sp. KR3021</name>
    <dbReference type="NCBI Taxonomy" id="114890"/>
    <lineage>
        <taxon>Eukaryota</taxon>
        <taxon>Metazoa</taxon>
        <taxon>Ecdysozoa</taxon>
        <taxon>Nematoda</taxon>
        <taxon>Chromadorea</taxon>
        <taxon>Rhabditida</taxon>
        <taxon>Tylenchina</taxon>
        <taxon>Panagrolaimomorpha</taxon>
        <taxon>Strongyloidoidea</taxon>
        <taxon>Alloionematidae</taxon>
        <taxon>Rhabditophanes</taxon>
    </lineage>
</organism>
<protein>
    <submittedName>
        <fullName evidence="2">COesterase domain-containing protein</fullName>
    </submittedName>
</protein>
<accession>A0AC35TNQ4</accession>